<name>A0A948X2H5_9LACO</name>
<dbReference type="GO" id="GO:0006412">
    <property type="term" value="P:translation"/>
    <property type="evidence" value="ECO:0007669"/>
    <property type="project" value="UniProtKB-KW"/>
</dbReference>
<dbReference type="PANTHER" id="PTHR30411:SF0">
    <property type="entry name" value="CYS-TRNA(PRO)_CYS-TRNA(CYS) DEACYLASE YBAK"/>
    <property type="match status" value="1"/>
</dbReference>
<dbReference type="SUPFAM" id="SSF55826">
    <property type="entry name" value="YbaK/ProRS associated domain"/>
    <property type="match status" value="1"/>
</dbReference>
<dbReference type="InterPro" id="IPR004369">
    <property type="entry name" value="Prolyl-tRNA_editing_YbaK/EbsC"/>
</dbReference>
<dbReference type="EC" id="4.2.-.-" evidence="4"/>
<evidence type="ECO:0000256" key="3">
    <source>
        <dbReference type="ARBA" id="ARBA00023239"/>
    </source>
</evidence>
<dbReference type="PIRSF" id="PIRSF006181">
    <property type="entry name" value="EbsC_YbaK"/>
    <property type="match status" value="1"/>
</dbReference>
<dbReference type="Pfam" id="PF04073">
    <property type="entry name" value="tRNA_edit"/>
    <property type="match status" value="1"/>
</dbReference>
<evidence type="ECO:0000256" key="4">
    <source>
        <dbReference type="PIRNR" id="PIRNR006181"/>
    </source>
</evidence>
<gene>
    <name evidence="6" type="ORF">H9901_00460</name>
</gene>
<keyword evidence="2 4" id="KW-0648">Protein biosynthesis</keyword>
<evidence type="ECO:0000313" key="7">
    <source>
        <dbReference type="Proteomes" id="UP000777303"/>
    </source>
</evidence>
<evidence type="ECO:0000256" key="1">
    <source>
        <dbReference type="ARBA" id="ARBA00009798"/>
    </source>
</evidence>
<organism evidence="6 7">
    <name type="scientific">Candidatus Paralactobacillus gallistercoris</name>
    <dbReference type="NCBI Taxonomy" id="2838724"/>
    <lineage>
        <taxon>Bacteria</taxon>
        <taxon>Bacillati</taxon>
        <taxon>Bacillota</taxon>
        <taxon>Bacilli</taxon>
        <taxon>Lactobacillales</taxon>
        <taxon>Lactobacillaceae</taxon>
        <taxon>Lactobacillus</taxon>
    </lineage>
</organism>
<evidence type="ECO:0000313" key="6">
    <source>
        <dbReference type="EMBL" id="MBU3851175.1"/>
    </source>
</evidence>
<sequence length="172" mass="18910">MAKHKHDSEHLLEKTLVEKILDRNKISYQQFAFPTHMDGDVRSLVVDHLDVPENTIFKTLALQGKTTGPLIAVVPLTMHVDIKKLSHVSGNKKVAMVPLKQLVATTGYEHGANTPIGIHSTHPKYPIFIDQHAQQLGKILVSSGQIGRSVKIDAQALAKLVKAKFADIATDD</sequence>
<dbReference type="EMBL" id="JAHLFS010000007">
    <property type="protein sequence ID" value="MBU3851175.1"/>
    <property type="molecule type" value="Genomic_DNA"/>
</dbReference>
<dbReference type="InterPro" id="IPR007214">
    <property type="entry name" value="YbaK/aa-tRNA-synth-assoc-dom"/>
</dbReference>
<dbReference type="GO" id="GO:0002161">
    <property type="term" value="F:aminoacyl-tRNA deacylase activity"/>
    <property type="evidence" value="ECO:0007669"/>
    <property type="project" value="InterPro"/>
</dbReference>
<protein>
    <recommendedName>
        <fullName evidence="4">Cys-tRNA(Pro)/Cys-tRNA(Cys) deacylase</fullName>
        <ecNumber evidence="4">4.2.-.-</ecNumber>
    </recommendedName>
</protein>
<comment type="caution">
    <text evidence="6">The sequence shown here is derived from an EMBL/GenBank/DDBJ whole genome shotgun (WGS) entry which is preliminary data.</text>
</comment>
<evidence type="ECO:0000259" key="5">
    <source>
        <dbReference type="Pfam" id="PF04073"/>
    </source>
</evidence>
<comment type="similarity">
    <text evidence="1 4">Belongs to the prolyl-tRNA editing family. YbaK/EbsC subfamily.</text>
</comment>
<keyword evidence="3 4" id="KW-0456">Lyase</keyword>
<dbReference type="Proteomes" id="UP000777303">
    <property type="component" value="Unassembled WGS sequence"/>
</dbReference>
<dbReference type="PANTHER" id="PTHR30411">
    <property type="entry name" value="CYTOPLASMIC PROTEIN"/>
    <property type="match status" value="1"/>
</dbReference>
<dbReference type="InterPro" id="IPR036754">
    <property type="entry name" value="YbaK/aa-tRNA-synt-asso_dom_sf"/>
</dbReference>
<dbReference type="CDD" id="cd00002">
    <property type="entry name" value="YbaK_deacylase"/>
    <property type="match status" value="1"/>
</dbReference>
<feature type="domain" description="YbaK/aminoacyl-tRNA synthetase-associated" evidence="5">
    <location>
        <begin position="45"/>
        <end position="160"/>
    </location>
</feature>
<reference evidence="6" key="1">
    <citation type="journal article" date="2021" name="PeerJ">
        <title>Extensive microbial diversity within the chicken gut microbiome revealed by metagenomics and culture.</title>
        <authorList>
            <person name="Gilroy R."/>
            <person name="Ravi A."/>
            <person name="Getino M."/>
            <person name="Pursley I."/>
            <person name="Horton D.L."/>
            <person name="Alikhan N.F."/>
            <person name="Baker D."/>
            <person name="Gharbi K."/>
            <person name="Hall N."/>
            <person name="Watson M."/>
            <person name="Adriaenssens E.M."/>
            <person name="Foster-Nyarko E."/>
            <person name="Jarju S."/>
            <person name="Secka A."/>
            <person name="Antonio M."/>
            <person name="Oren A."/>
            <person name="Chaudhuri R.R."/>
            <person name="La Ragione R."/>
            <person name="Hildebrand F."/>
            <person name="Pallen M.J."/>
        </authorList>
    </citation>
    <scope>NUCLEOTIDE SEQUENCE</scope>
    <source>
        <strain evidence="6">F6-6636</strain>
    </source>
</reference>
<reference evidence="6" key="2">
    <citation type="submission" date="2021-04" db="EMBL/GenBank/DDBJ databases">
        <authorList>
            <person name="Gilroy R."/>
        </authorList>
    </citation>
    <scope>NUCLEOTIDE SEQUENCE</scope>
    <source>
        <strain evidence="6">F6-6636</strain>
    </source>
</reference>
<dbReference type="AlphaFoldDB" id="A0A948X2H5"/>
<dbReference type="Gene3D" id="3.90.960.10">
    <property type="entry name" value="YbaK/aminoacyl-tRNA synthetase-associated domain"/>
    <property type="match status" value="1"/>
</dbReference>
<proteinExistence type="inferred from homology"/>
<accession>A0A948X2H5</accession>
<dbReference type="GO" id="GO:0016829">
    <property type="term" value="F:lyase activity"/>
    <property type="evidence" value="ECO:0007669"/>
    <property type="project" value="UniProtKB-KW"/>
</dbReference>
<evidence type="ECO:0000256" key="2">
    <source>
        <dbReference type="ARBA" id="ARBA00022917"/>
    </source>
</evidence>